<evidence type="ECO:0000259" key="1">
    <source>
        <dbReference type="Pfam" id="PF07238"/>
    </source>
</evidence>
<comment type="caution">
    <text evidence="3">The sequence shown here is derived from an EMBL/GenBank/DDBJ whole genome shotgun (WGS) entry which is preliminary data.</text>
</comment>
<reference evidence="3 4" key="1">
    <citation type="submission" date="2019-05" db="EMBL/GenBank/DDBJ databases">
        <title>Genomic analysis of Lentibacillus sp. NKC220-2.</title>
        <authorList>
            <person name="Oh Y.J."/>
        </authorList>
    </citation>
    <scope>NUCLEOTIDE SEQUENCE [LARGE SCALE GENOMIC DNA]</scope>
    <source>
        <strain evidence="3 4">NKC220-2</strain>
    </source>
</reference>
<name>A0A5S3QFL9_9BACI</name>
<dbReference type="InterPro" id="IPR009875">
    <property type="entry name" value="PilZ_domain"/>
</dbReference>
<accession>A0A5S3QFL9</accession>
<dbReference type="Pfam" id="PF12945">
    <property type="entry name" value="PilZNR"/>
    <property type="match status" value="1"/>
</dbReference>
<feature type="domain" description="PilZ" evidence="1">
    <location>
        <begin position="100"/>
        <end position="204"/>
    </location>
</feature>
<dbReference type="SUPFAM" id="SSF141371">
    <property type="entry name" value="PilZ domain-like"/>
    <property type="match status" value="1"/>
</dbReference>
<dbReference type="Gene3D" id="2.40.10.220">
    <property type="entry name" value="predicted glycosyltransferase like domains"/>
    <property type="match status" value="1"/>
</dbReference>
<evidence type="ECO:0000259" key="2">
    <source>
        <dbReference type="Pfam" id="PF12945"/>
    </source>
</evidence>
<gene>
    <name evidence="3" type="ORF">FFL34_00150</name>
</gene>
<feature type="domain" description="Type III secretion system flagellar brake protein YcgR PilZN" evidence="2">
    <location>
        <begin position="2"/>
        <end position="91"/>
    </location>
</feature>
<dbReference type="AlphaFoldDB" id="A0A5S3QFL9"/>
<dbReference type="GO" id="GO:0035438">
    <property type="term" value="F:cyclic-di-GMP binding"/>
    <property type="evidence" value="ECO:0007669"/>
    <property type="project" value="InterPro"/>
</dbReference>
<dbReference type="RefSeq" id="WP_138600245.1">
    <property type="nucleotide sequence ID" value="NZ_VCIA01000001.1"/>
</dbReference>
<dbReference type="Pfam" id="PF07238">
    <property type="entry name" value="PilZ"/>
    <property type="match status" value="1"/>
</dbReference>
<protein>
    <submittedName>
        <fullName evidence="3">Pilus assembly protein PilZ</fullName>
    </submittedName>
</protein>
<dbReference type="OrthoDB" id="1951449at2"/>
<evidence type="ECO:0000313" key="3">
    <source>
        <dbReference type="EMBL" id="TMN20695.1"/>
    </source>
</evidence>
<dbReference type="EMBL" id="VCIA01000001">
    <property type="protein sequence ID" value="TMN20695.1"/>
    <property type="molecule type" value="Genomic_DNA"/>
</dbReference>
<proteinExistence type="predicted"/>
<sequence>MKIGMALSLEVSDPDSGEVSKYRSKIIDQNKQYLFINLPIDTHTDKTTFFREGTQFTAVYIGDGQSVHMFKTQAAGTYRLDNIPALAIQLPDAEQIKTIQRRRFVRVKTAVDVAVHGKNLGFTTVTQDISAGGLSIVLPTGINVKEKEILTVWLVLIMRTGEYQYIQAAAEVVRINHEKNGSRISLKFKEITNAAQQKIIRFCFDEQLKTRRKELS</sequence>
<dbReference type="Proteomes" id="UP000306980">
    <property type="component" value="Unassembled WGS sequence"/>
</dbReference>
<organism evidence="3 4">
    <name type="scientific">Lentibacillus cibarius</name>
    <dbReference type="NCBI Taxonomy" id="2583219"/>
    <lineage>
        <taxon>Bacteria</taxon>
        <taxon>Bacillati</taxon>
        <taxon>Bacillota</taxon>
        <taxon>Bacilli</taxon>
        <taxon>Bacillales</taxon>
        <taxon>Bacillaceae</taxon>
        <taxon>Lentibacillus</taxon>
    </lineage>
</organism>
<evidence type="ECO:0000313" key="4">
    <source>
        <dbReference type="Proteomes" id="UP000306980"/>
    </source>
</evidence>
<dbReference type="InterPro" id="IPR009926">
    <property type="entry name" value="T3SS_YcgR_PilZN"/>
</dbReference>